<dbReference type="EMBL" id="ABDC03026366">
    <property type="status" value="NOT_ANNOTATED_CDS"/>
    <property type="molecule type" value="Genomic_DNA"/>
</dbReference>
<sequence length="100" mass="11068">MQSLKPEHARGLLEPERTKTLLPRESRAWEKPPPPAFSKDWEAVEVGASSCDSEEKGLCGVVKGSTTNNHSLGSMCTFFVFGFNRDAYDVSYLTILVAFV</sequence>
<protein>
    <submittedName>
        <fullName evidence="2">Small integral membrane protein 17</fullName>
    </submittedName>
</protein>
<dbReference type="Proteomes" id="UP000694394">
    <property type="component" value="Chromosome 22"/>
</dbReference>
<keyword evidence="3" id="KW-1185">Reference proteome</keyword>
<reference evidence="2" key="2">
    <citation type="submission" date="2025-08" db="UniProtKB">
        <authorList>
            <consortium name="Ensembl"/>
        </authorList>
    </citation>
    <scope>IDENTIFICATION</scope>
</reference>
<accession>A0A8C5VZV8</accession>
<reference evidence="2" key="3">
    <citation type="submission" date="2025-09" db="UniProtKB">
        <authorList>
            <consortium name="Ensembl"/>
        </authorList>
    </citation>
    <scope>IDENTIFICATION</scope>
</reference>
<dbReference type="Ensembl" id="ENSMICT00000029163.2">
    <property type="protein sequence ID" value="ENSMICP00000030453.2"/>
    <property type="gene ID" value="ENSMICG00000026730.2"/>
</dbReference>
<reference evidence="2" key="1">
    <citation type="submission" date="2016-12" db="EMBL/GenBank/DDBJ databases">
        <title>Mouse lemur reference genome and diversity panel.</title>
        <authorList>
            <person name="Harris R."/>
            <person name="Larsen P."/>
            <person name="Liu Y."/>
            <person name="Hughes D.S."/>
            <person name="Murali S."/>
            <person name="Raveendran M."/>
            <person name="Korchina V."/>
            <person name="Wang M."/>
            <person name="Jhangiani S."/>
            <person name="Bandaranaike D."/>
            <person name="Bellair M."/>
            <person name="Blankenburg K."/>
            <person name="Chao H."/>
            <person name="Dahdouli M."/>
            <person name="Dinh H."/>
            <person name="Doddapaneni H."/>
            <person name="English A."/>
            <person name="Firestine M."/>
            <person name="Gnanaolivu R."/>
            <person name="Gross S."/>
            <person name="Hernandez B."/>
            <person name="Javaid M."/>
            <person name="Jayaseelan J."/>
            <person name="Jones J."/>
            <person name="Khan Z."/>
            <person name="Kovar C."/>
            <person name="Kurapati P."/>
            <person name="Le B."/>
            <person name="Lee S."/>
            <person name="Li M."/>
            <person name="Mathew T."/>
            <person name="Narasimhan A."/>
            <person name="Ngo D."/>
            <person name="Nguyen L."/>
            <person name="Okwuonu G."/>
            <person name="Ongeri F."/>
            <person name="Osuji N."/>
            <person name="Pu L.-L."/>
            <person name="Puazo M."/>
            <person name="Quiroz J."/>
            <person name="Raj R."/>
            <person name="Rajbhandari K."/>
            <person name="Reid J.G."/>
            <person name="Santibanez J."/>
            <person name="Sexton D."/>
            <person name="Skinner E."/>
            <person name="Vee V."/>
            <person name="Weissenberger G."/>
            <person name="Wu Y."/>
            <person name="Xin Y."/>
            <person name="Han Y."/>
            <person name="Campbell C."/>
            <person name="Brown A."/>
            <person name="Sullivan B."/>
            <person name="Shelton J."/>
            <person name="Brown S."/>
            <person name="Dudchenko O."/>
            <person name="Machol I."/>
            <person name="Durand N."/>
            <person name="Shamim M."/>
            <person name="Lieberman A."/>
            <person name="Muzny D.M."/>
            <person name="Richards S."/>
            <person name="Yoder A."/>
            <person name="Worley K.C."/>
            <person name="Rogers J."/>
            <person name="Gibbs R.A."/>
        </authorList>
    </citation>
    <scope>NUCLEOTIDE SEQUENCE [LARGE SCALE GENOMIC DNA]</scope>
</reference>
<feature type="region of interest" description="Disordered" evidence="1">
    <location>
        <begin position="1"/>
        <end position="36"/>
    </location>
</feature>
<proteinExistence type="predicted"/>
<name>A0A8C5VZV8_MICMU</name>
<evidence type="ECO:0000313" key="2">
    <source>
        <dbReference type="Ensembl" id="ENSMICP00000030453.2"/>
    </source>
</evidence>
<organism evidence="2 3">
    <name type="scientific">Microcebus murinus</name>
    <name type="common">Gray mouse lemur</name>
    <name type="synonym">Lemur murinus</name>
    <dbReference type="NCBI Taxonomy" id="30608"/>
    <lineage>
        <taxon>Eukaryota</taxon>
        <taxon>Metazoa</taxon>
        <taxon>Chordata</taxon>
        <taxon>Craniata</taxon>
        <taxon>Vertebrata</taxon>
        <taxon>Euteleostomi</taxon>
        <taxon>Mammalia</taxon>
        <taxon>Eutheria</taxon>
        <taxon>Euarchontoglires</taxon>
        <taxon>Primates</taxon>
        <taxon>Strepsirrhini</taxon>
        <taxon>Lemuriformes</taxon>
        <taxon>Cheirogaleidae</taxon>
        <taxon>Microcebus</taxon>
    </lineage>
</organism>
<dbReference type="GeneTree" id="ENSGT00490000044430"/>
<evidence type="ECO:0000313" key="3">
    <source>
        <dbReference type="Proteomes" id="UP000694394"/>
    </source>
</evidence>
<gene>
    <name evidence="2" type="primary">SMIM17</name>
</gene>
<dbReference type="AlphaFoldDB" id="A0A8C5VZV8"/>
<feature type="compositionally biased region" description="Basic and acidic residues" evidence="1">
    <location>
        <begin position="1"/>
        <end position="30"/>
    </location>
</feature>
<evidence type="ECO:0000256" key="1">
    <source>
        <dbReference type="SAM" id="MobiDB-lite"/>
    </source>
</evidence>